<comment type="caution">
    <text evidence="12">The sequence shown here is derived from an EMBL/GenBank/DDBJ whole genome shotgun (WGS) entry which is preliminary data.</text>
</comment>
<dbReference type="InterPro" id="IPR009100">
    <property type="entry name" value="AcylCoA_DH/oxidase_NM_dom_sf"/>
</dbReference>
<dbReference type="PANTHER" id="PTHR10909:SF382">
    <property type="entry name" value="ACYL-COENZYME A OXIDASE"/>
    <property type="match status" value="1"/>
</dbReference>
<dbReference type="InterPro" id="IPR006091">
    <property type="entry name" value="Acyl-CoA_Oxase/DH_mid-dom"/>
</dbReference>
<sequence>MKEPTPQDISTLAHTLAHDHHALRSRMQSFAASDPIFIPRYDLPLPLTRELAHQRLARLAEQNFLSVFDFESDPLKIFAAHEMAGIIDQSMATKMTVQWNLFGGTMIKLGTERHRDLLKGVDRLEDVGCFALTELGFGNNAVEMETTAHYIPETHEWDIHTPTTKGQKYWISNAAVDATWAVVFAQTFVNNKNEGVHAILVRIRESNGTLHRTVSKGVVIQDMGVKMGCNGVDNGKLFFDHVRVPVENLLNRYSDVDRHTGQFSSSIPSKRGRFLKVADQLLSGRLAISSLCLGGSKVCLTIAFRYAHSRLCVGPKGKSDTPIMVYQLQQRALLPLFAQTVCLNFGLNYCKRRWSALSLQAHQQYQQEQQQQQHGRKVKGKDDNDEVVEEVVRLCCVIKPLITWNAERVATTCRERCGGQGYLSVNRFGDMIGYAHAGMTAEGDNSVLMQKVAKEQLVQLQRQHKAKGETLEQWFLQLRRKPVDIDSFEGLLSLLHLREAGVFYELDSTLKAKQAKGKPLFQVWMGEESDTIQSAAKAFGERMCFEQTLDIIHTLDHGPRTILEILLRLWGLTLVESNLSWYLTRQLMTPQTGLLIPQHSRNVVASVGEHSLGLCEILGVDERLLFAPIAGDLGGWEAYNRSDNHGELLEKNHLDTAGFRPHNAFGHSKL</sequence>
<keyword evidence="7" id="KW-0560">Oxidoreductase</keyword>
<dbReference type="SUPFAM" id="SSF56645">
    <property type="entry name" value="Acyl-CoA dehydrogenase NM domain-like"/>
    <property type="match status" value="1"/>
</dbReference>
<evidence type="ECO:0000256" key="6">
    <source>
        <dbReference type="ARBA" id="ARBA00022827"/>
    </source>
</evidence>
<dbReference type="InterPro" id="IPR055060">
    <property type="entry name" value="ACOX_C_alpha1"/>
</dbReference>
<organism evidence="12 13">
    <name type="scientific">Linnemannia gamsii</name>
    <dbReference type="NCBI Taxonomy" id="64522"/>
    <lineage>
        <taxon>Eukaryota</taxon>
        <taxon>Fungi</taxon>
        <taxon>Fungi incertae sedis</taxon>
        <taxon>Mucoromycota</taxon>
        <taxon>Mortierellomycotina</taxon>
        <taxon>Mortierellomycetes</taxon>
        <taxon>Mortierellales</taxon>
        <taxon>Mortierellaceae</taxon>
        <taxon>Linnemannia</taxon>
    </lineage>
</organism>
<dbReference type="Pfam" id="PF01756">
    <property type="entry name" value="ACOX"/>
    <property type="match status" value="1"/>
</dbReference>
<evidence type="ECO:0000256" key="5">
    <source>
        <dbReference type="ARBA" id="ARBA00022630"/>
    </source>
</evidence>
<dbReference type="PIRSF" id="PIRSF000168">
    <property type="entry name" value="Acyl-CoA_oxidase"/>
    <property type="match status" value="1"/>
</dbReference>
<proteinExistence type="inferred from homology"/>
<dbReference type="InterPro" id="IPR036250">
    <property type="entry name" value="AcylCo_DH-like_C"/>
</dbReference>
<reference evidence="12 13" key="1">
    <citation type="journal article" date="2020" name="Fungal Divers.">
        <title>Resolving the Mortierellaceae phylogeny through synthesis of multi-gene phylogenetics and phylogenomics.</title>
        <authorList>
            <person name="Vandepol N."/>
            <person name="Liber J."/>
            <person name="Desiro A."/>
            <person name="Na H."/>
            <person name="Kennedy M."/>
            <person name="Barry K."/>
            <person name="Grigoriev I.V."/>
            <person name="Miller A.N."/>
            <person name="O'Donnell K."/>
            <person name="Stajich J.E."/>
            <person name="Bonito G."/>
        </authorList>
    </citation>
    <scope>NUCLEOTIDE SEQUENCE [LARGE SCALE GENOMIC DNA]</scope>
    <source>
        <strain evidence="12 13">AD045</strain>
    </source>
</reference>
<dbReference type="Gene3D" id="2.40.110.10">
    <property type="entry name" value="Butyryl-CoA Dehydrogenase, subunit A, domain 2"/>
    <property type="match status" value="1"/>
</dbReference>
<evidence type="ECO:0000259" key="9">
    <source>
        <dbReference type="Pfam" id="PF01756"/>
    </source>
</evidence>
<evidence type="ECO:0000313" key="12">
    <source>
        <dbReference type="EMBL" id="KAG0297371.1"/>
    </source>
</evidence>
<evidence type="ECO:0000259" key="10">
    <source>
        <dbReference type="Pfam" id="PF02770"/>
    </source>
</evidence>
<keyword evidence="13" id="KW-1185">Reference proteome</keyword>
<dbReference type="EMBL" id="JAAAIM010000033">
    <property type="protein sequence ID" value="KAG0297371.1"/>
    <property type="molecule type" value="Genomic_DNA"/>
</dbReference>
<gene>
    <name evidence="12" type="ORF">BGZ96_006750</name>
</gene>
<evidence type="ECO:0000256" key="4">
    <source>
        <dbReference type="ARBA" id="ARBA00006288"/>
    </source>
</evidence>
<evidence type="ECO:0000256" key="2">
    <source>
        <dbReference type="ARBA" id="ARBA00001974"/>
    </source>
</evidence>
<dbReference type="PANTHER" id="PTHR10909">
    <property type="entry name" value="ELECTRON TRANSPORT OXIDOREDUCTASE"/>
    <property type="match status" value="1"/>
</dbReference>
<comment type="cofactor">
    <cofactor evidence="2">
        <name>FAD</name>
        <dbReference type="ChEBI" id="CHEBI:57692"/>
    </cofactor>
</comment>
<evidence type="ECO:0000259" key="11">
    <source>
        <dbReference type="Pfam" id="PF22924"/>
    </source>
</evidence>
<dbReference type="Pfam" id="PF22924">
    <property type="entry name" value="ACOX_C_alpha1"/>
    <property type="match status" value="1"/>
</dbReference>
<protein>
    <recommendedName>
        <fullName evidence="8">Acyl-coenzyme A oxidase</fullName>
    </recommendedName>
</protein>
<evidence type="ECO:0000256" key="8">
    <source>
        <dbReference type="PIRNR" id="PIRNR000168"/>
    </source>
</evidence>
<dbReference type="Gene3D" id="1.20.140.10">
    <property type="entry name" value="Butyryl-CoA Dehydrogenase, subunit A, domain 3"/>
    <property type="match status" value="2"/>
</dbReference>
<comment type="catalytic activity">
    <reaction evidence="1">
        <text>a 2,3-saturated acyl-CoA + O2 = a (2E)-enoyl-CoA + H2O2</text>
        <dbReference type="Rhea" id="RHEA:38959"/>
        <dbReference type="ChEBI" id="CHEBI:15379"/>
        <dbReference type="ChEBI" id="CHEBI:16240"/>
        <dbReference type="ChEBI" id="CHEBI:58856"/>
        <dbReference type="ChEBI" id="CHEBI:65111"/>
        <dbReference type="EC" id="1.3.3.6"/>
    </reaction>
</comment>
<dbReference type="InterPro" id="IPR046373">
    <property type="entry name" value="Acyl-CoA_Oxase/DH_mid-dom_sf"/>
</dbReference>
<evidence type="ECO:0000256" key="7">
    <source>
        <dbReference type="ARBA" id="ARBA00023002"/>
    </source>
</evidence>
<evidence type="ECO:0000256" key="1">
    <source>
        <dbReference type="ARBA" id="ARBA00001201"/>
    </source>
</evidence>
<accession>A0ABQ7KE28</accession>
<feature type="domain" description="Acyl-CoA oxidase C-alpha1" evidence="11">
    <location>
        <begin position="281"/>
        <end position="454"/>
    </location>
</feature>
<feature type="domain" description="Acyl-CoA oxidase C-terminal" evidence="9">
    <location>
        <begin position="488"/>
        <end position="629"/>
    </location>
</feature>
<dbReference type="Proteomes" id="UP001194696">
    <property type="component" value="Unassembled WGS sequence"/>
</dbReference>
<evidence type="ECO:0000313" key="13">
    <source>
        <dbReference type="Proteomes" id="UP001194696"/>
    </source>
</evidence>
<name>A0ABQ7KE28_9FUNG</name>
<dbReference type="InterPro" id="IPR002655">
    <property type="entry name" value="Acyl-CoA_oxidase_C"/>
</dbReference>
<dbReference type="Pfam" id="PF02770">
    <property type="entry name" value="Acyl-CoA_dh_M"/>
    <property type="match status" value="1"/>
</dbReference>
<feature type="domain" description="Acyl-CoA oxidase/dehydrogenase middle" evidence="10">
    <location>
        <begin position="129"/>
        <end position="242"/>
    </location>
</feature>
<comment type="pathway">
    <text evidence="3">Lipid metabolism; peroxisomal fatty acid beta-oxidation.</text>
</comment>
<evidence type="ECO:0000256" key="3">
    <source>
        <dbReference type="ARBA" id="ARBA00004846"/>
    </source>
</evidence>
<dbReference type="InterPro" id="IPR012258">
    <property type="entry name" value="Acyl-CoA_oxidase"/>
</dbReference>
<keyword evidence="5 8" id="KW-0285">Flavoprotein</keyword>
<dbReference type="SUPFAM" id="SSF47203">
    <property type="entry name" value="Acyl-CoA dehydrogenase C-terminal domain-like"/>
    <property type="match status" value="2"/>
</dbReference>
<keyword evidence="6 8" id="KW-0274">FAD</keyword>
<comment type="similarity">
    <text evidence="4 8">Belongs to the acyl-CoA oxidase family.</text>
</comment>